<evidence type="ECO:0000259" key="3">
    <source>
        <dbReference type="PROSITE" id="PS51186"/>
    </source>
</evidence>
<dbReference type="PANTHER" id="PTHR43877:SF2">
    <property type="entry name" value="AMINOALKYLPHOSPHONATE N-ACETYLTRANSFERASE-RELATED"/>
    <property type="match status" value="1"/>
</dbReference>
<keyword evidence="1" id="KW-0808">Transferase</keyword>
<dbReference type="SUPFAM" id="SSF55729">
    <property type="entry name" value="Acyl-CoA N-acyltransferases (Nat)"/>
    <property type="match status" value="1"/>
</dbReference>
<dbReference type="Proteomes" id="UP001203423">
    <property type="component" value="Unassembled WGS sequence"/>
</dbReference>
<name>A0ABT0LDP7_9GAMM</name>
<keyword evidence="2" id="KW-0012">Acyltransferase</keyword>
<organism evidence="4 5">
    <name type="scientific">Shewanella surugensis</name>
    <dbReference type="NCBI Taxonomy" id="212020"/>
    <lineage>
        <taxon>Bacteria</taxon>
        <taxon>Pseudomonadati</taxon>
        <taxon>Pseudomonadota</taxon>
        <taxon>Gammaproteobacteria</taxon>
        <taxon>Alteromonadales</taxon>
        <taxon>Shewanellaceae</taxon>
        <taxon>Shewanella</taxon>
    </lineage>
</organism>
<proteinExistence type="predicted"/>
<dbReference type="InterPro" id="IPR000182">
    <property type="entry name" value="GNAT_dom"/>
</dbReference>
<accession>A0ABT0LDP7</accession>
<sequence length="192" mass="22408">MRTIQRLVVIGVNQFMQYRIANINDLESLAKLHAESWRESYRGIFPDNFLDNEVWEERRSSWANRLSSPKQNQRVLIATENSQICGFICALGNESPKWGTFIDNLHVSQSVQGNGVGKHLMYLISQWVDELFENKGIYLEVLEDNLNARSFYHRMGAKHQETNLWQPPGSDENINDLLYVWESNHQLLQINK</sequence>
<evidence type="ECO:0000256" key="1">
    <source>
        <dbReference type="ARBA" id="ARBA00022679"/>
    </source>
</evidence>
<dbReference type="Pfam" id="PF00583">
    <property type="entry name" value="Acetyltransf_1"/>
    <property type="match status" value="1"/>
</dbReference>
<keyword evidence="5" id="KW-1185">Reference proteome</keyword>
<dbReference type="PROSITE" id="PS51186">
    <property type="entry name" value="GNAT"/>
    <property type="match status" value="1"/>
</dbReference>
<dbReference type="RefSeq" id="WP_248941138.1">
    <property type="nucleotide sequence ID" value="NZ_JAKIKS010000062.1"/>
</dbReference>
<dbReference type="EMBL" id="JAKIKS010000062">
    <property type="protein sequence ID" value="MCL1125804.1"/>
    <property type="molecule type" value="Genomic_DNA"/>
</dbReference>
<protein>
    <submittedName>
        <fullName evidence="4">GNAT family N-acetyltransferase</fullName>
    </submittedName>
</protein>
<comment type="caution">
    <text evidence="4">The sequence shown here is derived from an EMBL/GenBank/DDBJ whole genome shotgun (WGS) entry which is preliminary data.</text>
</comment>
<dbReference type="InterPro" id="IPR050832">
    <property type="entry name" value="Bact_Acetyltransf"/>
</dbReference>
<evidence type="ECO:0000313" key="4">
    <source>
        <dbReference type="EMBL" id="MCL1125804.1"/>
    </source>
</evidence>
<reference evidence="4 5" key="1">
    <citation type="submission" date="2022-01" db="EMBL/GenBank/DDBJ databases">
        <title>Whole genome-based taxonomy of the Shewanellaceae.</title>
        <authorList>
            <person name="Martin-Rodriguez A.J."/>
        </authorList>
    </citation>
    <scope>NUCLEOTIDE SEQUENCE [LARGE SCALE GENOMIC DNA]</scope>
    <source>
        <strain evidence="4 5">DSM 17177</strain>
    </source>
</reference>
<gene>
    <name evidence="4" type="ORF">L2764_15320</name>
</gene>
<dbReference type="InterPro" id="IPR016181">
    <property type="entry name" value="Acyl_CoA_acyltransferase"/>
</dbReference>
<dbReference type="Gene3D" id="3.40.630.30">
    <property type="match status" value="1"/>
</dbReference>
<dbReference type="PANTHER" id="PTHR43877">
    <property type="entry name" value="AMINOALKYLPHOSPHONATE N-ACETYLTRANSFERASE-RELATED-RELATED"/>
    <property type="match status" value="1"/>
</dbReference>
<evidence type="ECO:0000313" key="5">
    <source>
        <dbReference type="Proteomes" id="UP001203423"/>
    </source>
</evidence>
<evidence type="ECO:0000256" key="2">
    <source>
        <dbReference type="ARBA" id="ARBA00023315"/>
    </source>
</evidence>
<dbReference type="CDD" id="cd04301">
    <property type="entry name" value="NAT_SF"/>
    <property type="match status" value="1"/>
</dbReference>
<feature type="domain" description="N-acetyltransferase" evidence="3">
    <location>
        <begin position="16"/>
        <end position="184"/>
    </location>
</feature>